<dbReference type="OrthoDB" id="1919336at2759"/>
<dbReference type="GO" id="GO:0005634">
    <property type="term" value="C:nucleus"/>
    <property type="evidence" value="ECO:0007669"/>
    <property type="project" value="UniProtKB-UniRule"/>
</dbReference>
<dbReference type="CDD" id="cd00084">
    <property type="entry name" value="HMG-box_SF"/>
    <property type="match status" value="1"/>
</dbReference>
<keyword evidence="6" id="KW-1185">Reference proteome</keyword>
<keyword evidence="2" id="KW-0539">Nucleus</keyword>
<evidence type="ECO:0000313" key="5">
    <source>
        <dbReference type="EMBL" id="KAJ5069263.1"/>
    </source>
</evidence>
<reference evidence="5" key="1">
    <citation type="submission" date="2022-10" db="EMBL/GenBank/DDBJ databases">
        <title>Novel sulphate-reducing endosymbionts in the free-living metamonad Anaeramoeba.</title>
        <authorList>
            <person name="Jerlstrom-Hultqvist J."/>
            <person name="Cepicka I."/>
            <person name="Gallot-Lavallee L."/>
            <person name="Salas-Leiva D."/>
            <person name="Curtis B.A."/>
            <person name="Zahonova K."/>
            <person name="Pipaliya S."/>
            <person name="Dacks J."/>
            <person name="Roger A.J."/>
        </authorList>
    </citation>
    <scope>NUCLEOTIDE SEQUENCE</scope>
    <source>
        <strain evidence="5">BMAN</strain>
    </source>
</reference>
<dbReference type="PROSITE" id="PS50118">
    <property type="entry name" value="HMG_BOX_2"/>
    <property type="match status" value="2"/>
</dbReference>
<dbReference type="SMART" id="SM00398">
    <property type="entry name" value="HMG"/>
    <property type="match status" value="2"/>
</dbReference>
<feature type="domain" description="HMG box" evidence="4">
    <location>
        <begin position="15"/>
        <end position="83"/>
    </location>
</feature>
<dbReference type="PANTHER" id="PTHR48112">
    <property type="entry name" value="HIGH MOBILITY GROUP PROTEIN DSP1"/>
    <property type="match status" value="1"/>
</dbReference>
<feature type="compositionally biased region" description="Basic and acidic residues" evidence="3">
    <location>
        <begin position="119"/>
        <end position="137"/>
    </location>
</feature>
<proteinExistence type="predicted"/>
<dbReference type="Pfam" id="PF00505">
    <property type="entry name" value="HMG_box"/>
    <property type="match status" value="2"/>
</dbReference>
<feature type="region of interest" description="Disordered" evidence="3">
    <location>
        <begin position="87"/>
        <end position="152"/>
    </location>
</feature>
<dbReference type="GO" id="GO:0003677">
    <property type="term" value="F:DNA binding"/>
    <property type="evidence" value="ECO:0007669"/>
    <property type="project" value="UniProtKB-UniRule"/>
</dbReference>
<gene>
    <name evidence="5" type="ORF">M0811_11748</name>
</gene>
<dbReference type="AlphaFoldDB" id="A0A9Q0LCY8"/>
<dbReference type="EMBL" id="JAPDFW010000106">
    <property type="protein sequence ID" value="KAJ5069263.1"/>
    <property type="molecule type" value="Genomic_DNA"/>
</dbReference>
<evidence type="ECO:0000256" key="1">
    <source>
        <dbReference type="ARBA" id="ARBA00023125"/>
    </source>
</evidence>
<dbReference type="Gene3D" id="1.10.30.10">
    <property type="entry name" value="High mobility group box domain"/>
    <property type="match status" value="2"/>
</dbReference>
<keyword evidence="1 2" id="KW-0238">DNA-binding</keyword>
<accession>A0A9Q0LCY8</accession>
<feature type="DNA-binding region" description="HMG box" evidence="2">
    <location>
        <begin position="141"/>
        <end position="209"/>
    </location>
</feature>
<feature type="domain" description="HMG box" evidence="4">
    <location>
        <begin position="141"/>
        <end position="209"/>
    </location>
</feature>
<feature type="compositionally biased region" description="Low complexity" evidence="3">
    <location>
        <begin position="214"/>
        <end position="232"/>
    </location>
</feature>
<name>A0A9Q0LCY8_ANAIG</name>
<dbReference type="InterPro" id="IPR036910">
    <property type="entry name" value="HMG_box_dom_sf"/>
</dbReference>
<dbReference type="InterPro" id="IPR050342">
    <property type="entry name" value="HMGB"/>
</dbReference>
<sequence>MCSKPEENKNVPKIPKKPPNAYFLFCADVREEITKNNPSLTISQIGKLTGKLWNELDEKKKDIYRQKSKKQKQEYDRILEEIVEQKKQQFQNEMEKIDQTESNQEDDQNQNIKQRRKTEKQPEKQQQKQQQPKETKPKTKPKRPQNPYFLFARSVRANLQNENPGIHASKLSVLIGEKWSKLSEEEKKIFRIEAEKERTKYQEAMKIYQQNLQNDHSNSNSNSNSTSDESDD</sequence>
<comment type="caution">
    <text evidence="5">The sequence shown here is derived from an EMBL/GenBank/DDBJ whole genome shotgun (WGS) entry which is preliminary data.</text>
</comment>
<feature type="compositionally biased region" description="Basic and acidic residues" evidence="3">
    <location>
        <begin position="87"/>
        <end position="99"/>
    </location>
</feature>
<feature type="DNA-binding region" description="HMG box" evidence="2">
    <location>
        <begin position="15"/>
        <end position="83"/>
    </location>
</feature>
<dbReference type="SUPFAM" id="SSF47095">
    <property type="entry name" value="HMG-box"/>
    <property type="match status" value="2"/>
</dbReference>
<evidence type="ECO:0000256" key="3">
    <source>
        <dbReference type="SAM" id="MobiDB-lite"/>
    </source>
</evidence>
<dbReference type="Proteomes" id="UP001149090">
    <property type="component" value="Unassembled WGS sequence"/>
</dbReference>
<evidence type="ECO:0000256" key="2">
    <source>
        <dbReference type="PROSITE-ProRule" id="PRU00267"/>
    </source>
</evidence>
<evidence type="ECO:0000313" key="6">
    <source>
        <dbReference type="Proteomes" id="UP001149090"/>
    </source>
</evidence>
<dbReference type="InterPro" id="IPR009071">
    <property type="entry name" value="HMG_box_dom"/>
</dbReference>
<evidence type="ECO:0000259" key="4">
    <source>
        <dbReference type="PROSITE" id="PS50118"/>
    </source>
</evidence>
<protein>
    <submittedName>
        <fullName evidence="5">High mobility group protein dsp1</fullName>
    </submittedName>
</protein>
<feature type="region of interest" description="Disordered" evidence="3">
    <location>
        <begin position="208"/>
        <end position="232"/>
    </location>
</feature>
<organism evidence="5 6">
    <name type="scientific">Anaeramoeba ignava</name>
    <name type="common">Anaerobic marine amoeba</name>
    <dbReference type="NCBI Taxonomy" id="1746090"/>
    <lineage>
        <taxon>Eukaryota</taxon>
        <taxon>Metamonada</taxon>
        <taxon>Anaeramoebidae</taxon>
        <taxon>Anaeramoeba</taxon>
    </lineage>
</organism>